<dbReference type="OrthoDB" id="5121295at2"/>
<dbReference type="EMBL" id="SOHH01000087">
    <property type="protein sequence ID" value="TFD74707.1"/>
    <property type="molecule type" value="Genomic_DNA"/>
</dbReference>
<gene>
    <name evidence="1" type="ORF">E3T48_12335</name>
</gene>
<accession>A0A4R9B4Z8</accession>
<evidence type="ECO:0000313" key="2">
    <source>
        <dbReference type="Proteomes" id="UP000298313"/>
    </source>
</evidence>
<protein>
    <submittedName>
        <fullName evidence="1">Uncharacterized protein</fullName>
    </submittedName>
</protein>
<evidence type="ECO:0000313" key="1">
    <source>
        <dbReference type="EMBL" id="TFD74707.1"/>
    </source>
</evidence>
<organism evidence="1 2">
    <name type="scientific">Cryobacterium fucosi</name>
    <dbReference type="NCBI Taxonomy" id="1259157"/>
    <lineage>
        <taxon>Bacteria</taxon>
        <taxon>Bacillati</taxon>
        <taxon>Actinomycetota</taxon>
        <taxon>Actinomycetes</taxon>
        <taxon>Micrococcales</taxon>
        <taxon>Microbacteriaceae</taxon>
        <taxon>Cryobacterium</taxon>
    </lineage>
</organism>
<name>A0A4R9B4Z8_9MICO</name>
<keyword evidence="2" id="KW-1185">Reference proteome</keyword>
<dbReference type="Proteomes" id="UP000298313">
    <property type="component" value="Unassembled WGS sequence"/>
</dbReference>
<comment type="caution">
    <text evidence="1">The sequence shown here is derived from an EMBL/GenBank/DDBJ whole genome shotgun (WGS) entry which is preliminary data.</text>
</comment>
<reference evidence="1 2" key="1">
    <citation type="submission" date="2019-03" db="EMBL/GenBank/DDBJ databases">
        <title>Genomics of glacier-inhabiting Cryobacterium strains.</title>
        <authorList>
            <person name="Liu Q."/>
            <person name="Xin Y.-H."/>
        </authorList>
    </citation>
    <scope>NUCLEOTIDE SEQUENCE [LARGE SCALE GENOMIC DNA]</scope>
    <source>
        <strain evidence="1 2">Hh4</strain>
    </source>
</reference>
<sequence length="121" mass="13563">MLSAQIRLNDHLAKWDAEIRRFDAAVHDYGRSKAGYEHRVAIVKITAKHATEKVAVAWLDTLADADVEANTLHLEYRGSEATVEAIKARLRWCQAVADALRSEVSTERAESQIYSLDKSTP</sequence>
<dbReference type="RefSeq" id="WP_134524350.1">
    <property type="nucleotide sequence ID" value="NZ_SOHH01000087.1"/>
</dbReference>
<dbReference type="AlphaFoldDB" id="A0A4R9B4Z8"/>
<proteinExistence type="predicted"/>